<keyword evidence="3" id="KW-1185">Reference proteome</keyword>
<reference evidence="2 3" key="1">
    <citation type="journal article" date="2018" name="PLoS Pathog.">
        <title>Evolution of structural diversity of trichothecenes, a family of toxins produced by plant pathogenic and entomopathogenic fungi.</title>
        <authorList>
            <person name="Proctor R.H."/>
            <person name="McCormick S.P."/>
            <person name="Kim H.S."/>
            <person name="Cardoza R.E."/>
            <person name="Stanley A.M."/>
            <person name="Lindo L."/>
            <person name="Kelly A."/>
            <person name="Brown D.W."/>
            <person name="Lee T."/>
            <person name="Vaughan M.M."/>
            <person name="Alexander N.J."/>
            <person name="Busman M."/>
            <person name="Gutierrez S."/>
        </authorList>
    </citation>
    <scope>NUCLEOTIDE SEQUENCE [LARGE SCALE GENOMIC DNA]</scope>
    <source>
        <strain evidence="2 3">NRRL 3299</strain>
    </source>
</reference>
<dbReference type="Proteomes" id="UP000266152">
    <property type="component" value="Unassembled WGS sequence"/>
</dbReference>
<evidence type="ECO:0000256" key="1">
    <source>
        <dbReference type="SAM" id="MobiDB-lite"/>
    </source>
</evidence>
<proteinExistence type="predicted"/>
<accession>A0A395RIB7</accession>
<organism evidence="2 3">
    <name type="scientific">Fusarium sporotrichioides</name>
    <dbReference type="NCBI Taxonomy" id="5514"/>
    <lineage>
        <taxon>Eukaryota</taxon>
        <taxon>Fungi</taxon>
        <taxon>Dikarya</taxon>
        <taxon>Ascomycota</taxon>
        <taxon>Pezizomycotina</taxon>
        <taxon>Sordariomycetes</taxon>
        <taxon>Hypocreomycetidae</taxon>
        <taxon>Hypocreales</taxon>
        <taxon>Nectriaceae</taxon>
        <taxon>Fusarium</taxon>
    </lineage>
</organism>
<feature type="non-terminal residue" evidence="2">
    <location>
        <position position="1"/>
    </location>
</feature>
<dbReference type="STRING" id="5514.A0A395RIB7"/>
<dbReference type="AlphaFoldDB" id="A0A395RIB7"/>
<feature type="compositionally biased region" description="Pro residues" evidence="1">
    <location>
        <begin position="81"/>
        <end position="91"/>
    </location>
</feature>
<evidence type="ECO:0000313" key="3">
    <source>
        <dbReference type="Proteomes" id="UP000266152"/>
    </source>
</evidence>
<feature type="region of interest" description="Disordered" evidence="1">
    <location>
        <begin position="70"/>
        <end position="116"/>
    </location>
</feature>
<gene>
    <name evidence="2" type="ORF">FSPOR_11021</name>
</gene>
<protein>
    <submittedName>
        <fullName evidence="2">Uncharacterized protein</fullName>
    </submittedName>
</protein>
<dbReference type="EMBL" id="PXOF01000204">
    <property type="protein sequence ID" value="RGP59851.1"/>
    <property type="molecule type" value="Genomic_DNA"/>
</dbReference>
<feature type="region of interest" description="Disordered" evidence="1">
    <location>
        <begin position="37"/>
        <end position="56"/>
    </location>
</feature>
<comment type="caution">
    <text evidence="2">The sequence shown here is derived from an EMBL/GenBank/DDBJ whole genome shotgun (WGS) entry which is preliminary data.</text>
</comment>
<sequence length="116" mass="12813">TSSSNFDRPNRLKSREEGNIRWVELLEKFRSVQERARRAQRQNMDGDEMPPMGVSELRIGDGAVDIKGKETRGVGLQPIPQKEPAPAPPVPAKRIGLGRQFGRLGGAVAGKGRRNQ</sequence>
<evidence type="ECO:0000313" key="2">
    <source>
        <dbReference type="EMBL" id="RGP59851.1"/>
    </source>
</evidence>
<name>A0A395RIB7_FUSSP</name>